<feature type="compositionally biased region" description="Polar residues" evidence="4">
    <location>
        <begin position="395"/>
        <end position="424"/>
    </location>
</feature>
<feature type="coiled-coil region" evidence="3">
    <location>
        <begin position="1107"/>
        <end position="1162"/>
    </location>
</feature>
<evidence type="ECO:0000256" key="3">
    <source>
        <dbReference type="SAM" id="Coils"/>
    </source>
</evidence>
<dbReference type="InterPro" id="IPR003593">
    <property type="entry name" value="AAA+_ATPase"/>
</dbReference>
<dbReference type="GO" id="GO:0022008">
    <property type="term" value="P:neurogenesis"/>
    <property type="evidence" value="ECO:0007669"/>
    <property type="project" value="InterPro"/>
</dbReference>
<keyword evidence="6" id="KW-1185">Reference proteome</keyword>
<dbReference type="InterPro" id="IPR003959">
    <property type="entry name" value="ATPase_AAA_core"/>
</dbReference>
<feature type="domain" description="AAA+ ATPase" evidence="5">
    <location>
        <begin position="1357"/>
        <end position="1511"/>
    </location>
</feature>
<evidence type="ECO:0000256" key="1">
    <source>
        <dbReference type="ARBA" id="ARBA00006255"/>
    </source>
</evidence>
<dbReference type="PANTHER" id="PTHR12784">
    <property type="entry name" value="STEERIN"/>
    <property type="match status" value="1"/>
</dbReference>
<comment type="similarity">
    <text evidence="1">Belongs to the Nav/unc-53 family.</text>
</comment>
<dbReference type="Gene3D" id="3.40.50.300">
    <property type="entry name" value="P-loop containing nucleotide triphosphate hydrolases"/>
    <property type="match status" value="1"/>
</dbReference>
<feature type="compositionally biased region" description="Basic and acidic residues" evidence="4">
    <location>
        <begin position="513"/>
        <end position="525"/>
    </location>
</feature>
<feature type="compositionally biased region" description="Polar residues" evidence="4">
    <location>
        <begin position="782"/>
        <end position="801"/>
    </location>
</feature>
<evidence type="ECO:0000256" key="2">
    <source>
        <dbReference type="ARBA" id="ARBA00023054"/>
    </source>
</evidence>
<dbReference type="CTD" id="89795"/>
<evidence type="ECO:0000256" key="4">
    <source>
        <dbReference type="SAM" id="MobiDB-lite"/>
    </source>
</evidence>
<dbReference type="SUPFAM" id="SSF52540">
    <property type="entry name" value="P-loop containing nucleoside triphosphate hydrolases"/>
    <property type="match status" value="2"/>
</dbReference>
<feature type="compositionally biased region" description="Polar residues" evidence="4">
    <location>
        <begin position="686"/>
        <end position="695"/>
    </location>
</feature>
<organism evidence="6 7">
    <name type="scientific">Leptonychotes weddellii</name>
    <name type="common">Weddell seal</name>
    <name type="synonym">Otaria weddellii</name>
    <dbReference type="NCBI Taxonomy" id="9713"/>
    <lineage>
        <taxon>Eukaryota</taxon>
        <taxon>Metazoa</taxon>
        <taxon>Chordata</taxon>
        <taxon>Craniata</taxon>
        <taxon>Vertebrata</taxon>
        <taxon>Euteleostomi</taxon>
        <taxon>Mammalia</taxon>
        <taxon>Eutheria</taxon>
        <taxon>Laurasiatheria</taxon>
        <taxon>Carnivora</taxon>
        <taxon>Caniformia</taxon>
        <taxon>Pinnipedia</taxon>
        <taxon>Phocidae</taxon>
        <taxon>Monachinae</taxon>
        <taxon>Lobodontini</taxon>
        <taxon>Leptonychotes</taxon>
    </lineage>
</organism>
<reference evidence="7" key="1">
    <citation type="submission" date="2025-08" db="UniProtKB">
        <authorList>
            <consortium name="RefSeq"/>
        </authorList>
    </citation>
    <scope>IDENTIFICATION</scope>
    <source>
        <tissue evidence="7">Liver</tissue>
    </source>
</reference>
<feature type="region of interest" description="Disordered" evidence="4">
    <location>
        <begin position="376"/>
        <end position="801"/>
    </location>
</feature>
<evidence type="ECO:0000313" key="6">
    <source>
        <dbReference type="Proteomes" id="UP000245341"/>
    </source>
</evidence>
<feature type="compositionally biased region" description="Low complexity" evidence="4">
    <location>
        <begin position="1008"/>
        <end position="1025"/>
    </location>
</feature>
<dbReference type="Proteomes" id="UP000245341">
    <property type="component" value="Unplaced"/>
</dbReference>
<dbReference type="SMART" id="SM00382">
    <property type="entry name" value="AAA"/>
    <property type="match status" value="1"/>
</dbReference>
<dbReference type="RefSeq" id="XP_030882916.1">
    <property type="nucleotide sequence ID" value="XM_031027056.1"/>
</dbReference>
<dbReference type="PANTHER" id="PTHR12784:SF18">
    <property type="entry name" value="NEURON NAVIGATOR 3"/>
    <property type="match status" value="1"/>
</dbReference>
<dbReference type="Pfam" id="PF25408">
    <property type="entry name" value="AAA_lid_NAV1"/>
    <property type="match status" value="1"/>
</dbReference>
<feature type="compositionally biased region" description="Low complexity" evidence="4">
    <location>
        <begin position="656"/>
        <end position="669"/>
    </location>
</feature>
<feature type="compositionally biased region" description="Low complexity" evidence="4">
    <location>
        <begin position="573"/>
        <end position="591"/>
    </location>
</feature>
<feature type="compositionally biased region" description="Polar residues" evidence="4">
    <location>
        <begin position="476"/>
        <end position="487"/>
    </location>
</feature>
<dbReference type="FunFam" id="3.40.50.300:FF:000316">
    <property type="entry name" value="Putative neuron navigator 3"/>
    <property type="match status" value="1"/>
</dbReference>
<protein>
    <submittedName>
        <fullName evidence="7">Neuron navigator 3 isoform X4</fullName>
    </submittedName>
</protein>
<dbReference type="InterPro" id="IPR027417">
    <property type="entry name" value="P-loop_NTPase"/>
</dbReference>
<feature type="region of interest" description="Disordered" evidence="4">
    <location>
        <begin position="1669"/>
        <end position="1694"/>
    </location>
</feature>
<dbReference type="InterPro" id="IPR039041">
    <property type="entry name" value="Nav/unc-53"/>
</dbReference>
<feature type="compositionally biased region" description="Low complexity" evidence="4">
    <location>
        <begin position="705"/>
        <end position="725"/>
    </location>
</feature>
<feature type="region of interest" description="Disordered" evidence="4">
    <location>
        <begin position="986"/>
        <end position="1077"/>
    </location>
</feature>
<keyword evidence="2 3" id="KW-0175">Coiled coil</keyword>
<evidence type="ECO:0000313" key="7">
    <source>
        <dbReference type="RefSeq" id="XP_030882916.1"/>
    </source>
</evidence>
<dbReference type="Pfam" id="PF23092">
    <property type="entry name" value="Ubiquitin_6"/>
    <property type="match status" value="1"/>
</dbReference>
<dbReference type="GO" id="GO:0005524">
    <property type="term" value="F:ATP binding"/>
    <property type="evidence" value="ECO:0007669"/>
    <property type="project" value="InterPro"/>
</dbReference>
<sequence>MQRPAELSVFRSKEVRRKGACLQKQKSLTNLSLTGEGERRPTVRISNWFGNAAKASQRESDYAERRSLSRFLSRSVQSLYHPGGPGAWNLLPPSQSGSEGLEDWSSRKGLEGESDEESRSEDENVSSRQSSISRSWAEEEGESCLREGTAHLDEDVILTMLGDLEQALYTDLLGEDPETRRMRTVKNIADLRQNLEETMSSLRGTQISHSTLETTFDSTVTTEVNGRTIPNLTSRPTPMTWRLGQACPRLQAGDAPSLGAAYPRSGTSRFIHTDPSRFMYTTPLRRAAVSRLGNISQIDMSEKASSDLDMSSEVDVGGYMSDGDILGKSLRADDINSGYMTDGGLNLYTRSLNRIPDTATSREVIQRGVHDVTVDADSWDDSSSVSSGLSDTLDNISTDDLNTTSSVSSYSNITVPSRKSTQLKTDSEKRSTTDETWDTTEELKKTEEDFDSHGDGAGKWKGVSSGLPEDPEKTGQKASLSISQTGSWRRGMSAQGGAPSRQKPGTSALKTPGKTDDAKASEKGKTPLKGSSLQRSPSDAGKSSGDEGKKPPSGIGRSTAPGSFGFKKPSGVGSSTMITSSGATITSGSATLGKIPKSAAIGGKSNAGRKTSLDGSQNQDDGVLHVSSKTSLQYRSLPRPSKSSTSGIPGRGGHRSSTSSIDSNVSSKSAGASTSKLREPTKIGSGRSSPVTVNQTDKEKEKVAVSDSESVSLSGSPKSSPTSASACGTQGLRQPGSKYPDIASPTFRSMQLDRNTLPKKGLRYTPSSRQANQEEGKEWLRSHSTGGLQDAGSQSPLLSPSAMSSCTTGKYHFSNLVSPTNLSQFNLPGPSMMRSNSIPAQDSSFDLYDDSQLCGSATSLEERPRAISHSGSFRDSMEEVHGSSLSLVSSTSSLYSTAEEKAHSEQIHKLRRELVASQEKVATLTSQLSANAHLVAAFEKSLGNMTGRLQSLTMTAEQKESELIELRETIEMLKAQNSAAQAAIQGALNGPDHPPKDLRIRRQHSSESVSSINSATSHSSIGSGNDADSKKKKKKNWLRSSFKQAFGKKKSTKPPSSHSDIEELTDSSLPASPKVPHTVGDCGATSMKPSQSASAICECTEAEAEIILQLKSELREKELKLTDIRLEALSSAHHLDQIREAMNRMQNEIEILKAENDRLKAETGNTAKPARPPSESSSSTSSSSSRQSLGLSLNNLNITESVTSDILLDDAGASDATGQKDGRSVKIIVSISKGYGRAKDQKSQAYLIGSIGVSGKTKWDVLDGVIRRLFKEYVFRIDTSASLGLSSDCIASYCIGDLIRSHSLEVPELLPCGYLVGDNNIITVNLKGVEENSLDSFVFDTLIPKPITQRYFNLLMEHHRIILSGPSGTGKTYLANKLAEYVITKSGRKKTEDAIATFNVDHKSSKELQQYLANLAEQCSADNNGVELPVVIILDNLHHVGSLSDIFNGFLNCKYNKCPYIIGTMNQGVSSSPNLELHHNFRWVLCANHTEPVKGFLGRYLRRKLIEIEIERNIRNNDLVKIIDWIPKTWHHLNSFLETHSSSDVTIGPRLFLPCPMDVEGSRVWFMDLWNYSLVPYILEAVREGLQMYGKRAPWEDPSKWVLDTYPWSSASLPQDGPALLQLRPEDVGYEGCIATKEASTSKHIPQSDTEGDPLMNMLMKLQEAANYSGTQSCDSDSTSHHEDILDSSLESTL</sequence>
<evidence type="ECO:0000259" key="5">
    <source>
        <dbReference type="SMART" id="SM00382"/>
    </source>
</evidence>
<feature type="compositionally biased region" description="Basic and acidic residues" evidence="4">
    <location>
        <begin position="441"/>
        <end position="458"/>
    </location>
</feature>
<dbReference type="GeneID" id="102732974"/>
<feature type="compositionally biased region" description="Low complexity" evidence="4">
    <location>
        <begin position="381"/>
        <end position="394"/>
    </location>
</feature>
<feature type="compositionally biased region" description="Low complexity" evidence="4">
    <location>
        <begin position="1174"/>
        <end position="1188"/>
    </location>
</feature>
<feature type="compositionally biased region" description="Acidic residues" evidence="4">
    <location>
        <begin position="112"/>
        <end position="124"/>
    </location>
</feature>
<proteinExistence type="inferred from homology"/>
<feature type="coiled-coil region" evidence="3">
    <location>
        <begin position="900"/>
        <end position="983"/>
    </location>
</feature>
<feature type="compositionally biased region" description="Basic and acidic residues" evidence="4">
    <location>
        <begin position="772"/>
        <end position="781"/>
    </location>
</feature>
<dbReference type="GO" id="GO:0016887">
    <property type="term" value="F:ATP hydrolysis activity"/>
    <property type="evidence" value="ECO:0007669"/>
    <property type="project" value="InterPro"/>
</dbReference>
<accession>A0A7F8QPZ7</accession>
<feature type="region of interest" description="Disordered" evidence="4">
    <location>
        <begin position="84"/>
        <end position="140"/>
    </location>
</feature>
<feature type="compositionally biased region" description="Low complexity" evidence="4">
    <location>
        <begin position="126"/>
        <end position="135"/>
    </location>
</feature>
<feature type="region of interest" description="Disordered" evidence="4">
    <location>
        <begin position="1162"/>
        <end position="1188"/>
    </location>
</feature>
<dbReference type="InterPro" id="IPR057568">
    <property type="entry name" value="CortBP2_NAV1-like_AAA_lid"/>
</dbReference>
<gene>
    <name evidence="7" type="primary">NAV3</name>
</gene>
<name>A0A7F8QPZ7_LEPWE</name>
<dbReference type="InterPro" id="IPR057126">
    <property type="entry name" value="NAV1-like_ubiquitin-like"/>
</dbReference>
<dbReference type="Pfam" id="PF00004">
    <property type="entry name" value="AAA"/>
    <property type="match status" value="1"/>
</dbReference>